<dbReference type="GO" id="GO:0016787">
    <property type="term" value="F:hydrolase activity"/>
    <property type="evidence" value="ECO:0007669"/>
    <property type="project" value="UniProtKB-KW"/>
</dbReference>
<evidence type="ECO:0000259" key="2">
    <source>
        <dbReference type="Pfam" id="PF07859"/>
    </source>
</evidence>
<protein>
    <submittedName>
        <fullName evidence="3">Alpha/beta hydrolase</fullName>
    </submittedName>
</protein>
<name>A0ABZ1IJF9_9PSEU</name>
<dbReference type="InterPro" id="IPR013094">
    <property type="entry name" value="AB_hydrolase_3"/>
</dbReference>
<reference evidence="3 4" key="1">
    <citation type="journal article" date="2015" name="Int. J. Syst. Evol. Microbiol.">
        <title>Amycolatopsis rhabdoformis sp. nov., an actinomycete isolated from a tropical forest soil.</title>
        <authorList>
            <person name="Souza W.R."/>
            <person name="Silva R.E."/>
            <person name="Goodfellow M."/>
            <person name="Busarakam K."/>
            <person name="Figueiro F.S."/>
            <person name="Ferreira D."/>
            <person name="Rodrigues-Filho E."/>
            <person name="Moraes L.A.B."/>
            <person name="Zucchi T.D."/>
        </authorList>
    </citation>
    <scope>NUCLEOTIDE SEQUENCE [LARGE SCALE GENOMIC DNA]</scope>
    <source>
        <strain evidence="3 4">NCIMB 14900</strain>
    </source>
</reference>
<dbReference type="InterPro" id="IPR029058">
    <property type="entry name" value="AB_hydrolase_fold"/>
</dbReference>
<accession>A0ABZ1IJF9</accession>
<feature type="domain" description="Alpha/beta hydrolase fold-3" evidence="2">
    <location>
        <begin position="82"/>
        <end position="291"/>
    </location>
</feature>
<dbReference type="RefSeq" id="WP_326837339.1">
    <property type="nucleotide sequence ID" value="NZ_CP142149.1"/>
</dbReference>
<dbReference type="PANTHER" id="PTHR48081">
    <property type="entry name" value="AB HYDROLASE SUPERFAMILY PROTEIN C4A8.06C"/>
    <property type="match status" value="1"/>
</dbReference>
<dbReference type="EMBL" id="CP142149">
    <property type="protein sequence ID" value="WSE34531.1"/>
    <property type="molecule type" value="Genomic_DNA"/>
</dbReference>
<evidence type="ECO:0000313" key="4">
    <source>
        <dbReference type="Proteomes" id="UP001330812"/>
    </source>
</evidence>
<dbReference type="Proteomes" id="UP001330812">
    <property type="component" value="Chromosome"/>
</dbReference>
<dbReference type="Pfam" id="PF07859">
    <property type="entry name" value="Abhydrolase_3"/>
    <property type="match status" value="1"/>
</dbReference>
<organism evidence="3 4">
    <name type="scientific">Amycolatopsis rhabdoformis</name>
    <dbReference type="NCBI Taxonomy" id="1448059"/>
    <lineage>
        <taxon>Bacteria</taxon>
        <taxon>Bacillati</taxon>
        <taxon>Actinomycetota</taxon>
        <taxon>Actinomycetes</taxon>
        <taxon>Pseudonocardiales</taxon>
        <taxon>Pseudonocardiaceae</taxon>
        <taxon>Amycolatopsis</taxon>
    </lineage>
</organism>
<gene>
    <name evidence="3" type="ORF">VSH64_21000</name>
</gene>
<keyword evidence="4" id="KW-1185">Reference proteome</keyword>
<dbReference type="Gene3D" id="3.40.50.1820">
    <property type="entry name" value="alpha/beta hydrolase"/>
    <property type="match status" value="1"/>
</dbReference>
<evidence type="ECO:0000256" key="1">
    <source>
        <dbReference type="ARBA" id="ARBA00022801"/>
    </source>
</evidence>
<proteinExistence type="predicted"/>
<keyword evidence="1 3" id="KW-0378">Hydrolase</keyword>
<dbReference type="InterPro" id="IPR050300">
    <property type="entry name" value="GDXG_lipolytic_enzyme"/>
</dbReference>
<dbReference type="SUPFAM" id="SSF53474">
    <property type="entry name" value="alpha/beta-Hydrolases"/>
    <property type="match status" value="1"/>
</dbReference>
<evidence type="ECO:0000313" key="3">
    <source>
        <dbReference type="EMBL" id="WSE34531.1"/>
    </source>
</evidence>
<sequence length="332" mass="35205">MTFRFEPVPESIVEQMREINARFSAAELPDPATAEGLAVMRATTFQVPAPVELVPVDRVVSGPAGEASVRIFRPAGPVTGVVFHVHGGGFVLGAPADDDAVNDLLARTAGVAVVSTRYRLAPEHPFPAALDDCLAAAGWLAGAVEEEFGTDRIVVSGYSAGGHLAVQTLLRLRDKFPELFRKVVGASLVFGVYDLTRTPSSRSAAPDTPVLPPRWIDQFVGMAFPGLGDEELRDGAYSPLYADLHGLPPALFTVGELDPLLDDSLFMAARWRAAGGASELAVWPESPHGFVGMTPPTGLPAQRRINAWVKALLLGARQPLDAELGGRAGQSN</sequence>
<dbReference type="PANTHER" id="PTHR48081:SF8">
    <property type="entry name" value="ALPHA_BETA HYDROLASE FOLD-3 DOMAIN-CONTAINING PROTEIN-RELATED"/>
    <property type="match status" value="1"/>
</dbReference>